<sequence>MKANEERLVFALKTLLNFTVQIKAIALKYLLKSVPMRKVLLITLGISVFFFASSQAQSISLAPNSVIPYQVTVTQSDYKGRNALALQIQETAAFINEKTVALLKNTDFHNGIIEATISGQPQMNAGEGARGFVGIAFRVSKDTSKMELFYIRPTNGRANDQVRRNHSTQYVSLPGYPWDRLREETPGKYEAYADMMPAEWIRVKIEVKDETAKFYINGAEQPTLIVNDLKQGKDLRGSVGLWIGPGTLGYFTDVSINKLD</sequence>
<evidence type="ECO:0000313" key="2">
    <source>
        <dbReference type="Proteomes" id="UP000198984"/>
    </source>
</evidence>
<evidence type="ECO:0000313" key="1">
    <source>
        <dbReference type="EMBL" id="SEN41839.1"/>
    </source>
</evidence>
<keyword evidence="2" id="KW-1185">Reference proteome</keyword>
<accession>A0A1H8GDE7</accession>
<proteinExistence type="predicted"/>
<dbReference type="EMBL" id="FOBB01000010">
    <property type="protein sequence ID" value="SEN41839.1"/>
    <property type="molecule type" value="Genomic_DNA"/>
</dbReference>
<organism evidence="1 2">
    <name type="scientific">Chitinophaga rupis</name>
    <dbReference type="NCBI Taxonomy" id="573321"/>
    <lineage>
        <taxon>Bacteria</taxon>
        <taxon>Pseudomonadati</taxon>
        <taxon>Bacteroidota</taxon>
        <taxon>Chitinophagia</taxon>
        <taxon>Chitinophagales</taxon>
        <taxon>Chitinophagaceae</taxon>
        <taxon>Chitinophaga</taxon>
    </lineage>
</organism>
<dbReference type="Proteomes" id="UP000198984">
    <property type="component" value="Unassembled WGS sequence"/>
</dbReference>
<name>A0A1H8GDE7_9BACT</name>
<dbReference type="AlphaFoldDB" id="A0A1H8GDE7"/>
<reference evidence="1 2" key="1">
    <citation type="submission" date="2016-10" db="EMBL/GenBank/DDBJ databases">
        <authorList>
            <person name="de Groot N.N."/>
        </authorList>
    </citation>
    <scope>NUCLEOTIDE SEQUENCE [LARGE SCALE GENOMIC DNA]</scope>
    <source>
        <strain evidence="1 2">DSM 21039</strain>
    </source>
</reference>
<dbReference type="RefSeq" id="WP_202909380.1">
    <property type="nucleotide sequence ID" value="NZ_FOBB01000010.1"/>
</dbReference>
<evidence type="ECO:0008006" key="3">
    <source>
        <dbReference type="Google" id="ProtNLM"/>
    </source>
</evidence>
<dbReference type="Gene3D" id="2.60.120.560">
    <property type="entry name" value="Exo-inulinase, domain 1"/>
    <property type="match status" value="1"/>
</dbReference>
<protein>
    <recommendedName>
        <fullName evidence="3">3-keto-disaccharide hydrolase domain-containing protein</fullName>
    </recommendedName>
</protein>
<gene>
    <name evidence="1" type="ORF">SAMN04488505_110107</name>
</gene>